<proteinExistence type="predicted"/>
<gene>
    <name evidence="2" type="ORF">GN244_ATG13834</name>
</gene>
<dbReference type="AlphaFoldDB" id="A0A833W9S0"/>
<keyword evidence="1" id="KW-0472">Membrane</keyword>
<feature type="transmembrane region" description="Helical" evidence="1">
    <location>
        <begin position="43"/>
        <end position="65"/>
    </location>
</feature>
<accession>A0A833W9S0</accession>
<evidence type="ECO:0000313" key="3">
    <source>
        <dbReference type="Proteomes" id="UP000602510"/>
    </source>
</evidence>
<comment type="caution">
    <text evidence="2">The sequence shown here is derived from an EMBL/GenBank/DDBJ whole genome shotgun (WGS) entry which is preliminary data.</text>
</comment>
<protein>
    <recommendedName>
        <fullName evidence="4">Transmembrane protein</fullName>
    </recommendedName>
</protein>
<dbReference type="Proteomes" id="UP000602510">
    <property type="component" value="Unassembled WGS sequence"/>
</dbReference>
<evidence type="ECO:0000313" key="2">
    <source>
        <dbReference type="EMBL" id="KAF4034192.1"/>
    </source>
</evidence>
<keyword evidence="3" id="KW-1185">Reference proteome</keyword>
<organism evidence="2 3">
    <name type="scientific">Phytophthora infestans</name>
    <name type="common">Potato late blight agent</name>
    <name type="synonym">Botrytis infestans</name>
    <dbReference type="NCBI Taxonomy" id="4787"/>
    <lineage>
        <taxon>Eukaryota</taxon>
        <taxon>Sar</taxon>
        <taxon>Stramenopiles</taxon>
        <taxon>Oomycota</taxon>
        <taxon>Peronosporomycetes</taxon>
        <taxon>Peronosporales</taxon>
        <taxon>Peronosporaceae</taxon>
        <taxon>Phytophthora</taxon>
    </lineage>
</organism>
<name>A0A833W9S0_PHYIN</name>
<evidence type="ECO:0008006" key="4">
    <source>
        <dbReference type="Google" id="ProtNLM"/>
    </source>
</evidence>
<sequence length="88" mass="10057">MAPNATEKLHDEEDRGVLVYDAPGFFANDSKVPRWIQSLVTDVFSFVILHYFVWGVPFLVLFYIFHKVSGAGTSPDWHFATFSTFLVL</sequence>
<keyword evidence="1" id="KW-0812">Transmembrane</keyword>
<keyword evidence="1" id="KW-1133">Transmembrane helix</keyword>
<evidence type="ECO:0000256" key="1">
    <source>
        <dbReference type="SAM" id="Phobius"/>
    </source>
</evidence>
<reference evidence="2" key="1">
    <citation type="submission" date="2020-04" db="EMBL/GenBank/DDBJ databases">
        <title>Hybrid Assembly of Korean Phytophthora infestans isolates.</title>
        <authorList>
            <person name="Prokchorchik M."/>
            <person name="Lee Y."/>
            <person name="Seo J."/>
            <person name="Cho J.-H."/>
            <person name="Park Y.-E."/>
            <person name="Jang D.-C."/>
            <person name="Im J.-S."/>
            <person name="Choi J.-G."/>
            <person name="Park H.-J."/>
            <person name="Lee G.-B."/>
            <person name="Lee Y.-G."/>
            <person name="Hong S.-Y."/>
            <person name="Cho K."/>
            <person name="Sohn K.H."/>
        </authorList>
    </citation>
    <scope>NUCLEOTIDE SEQUENCE</scope>
    <source>
        <strain evidence="2">KR_1_A1</strain>
    </source>
</reference>
<dbReference type="EMBL" id="WSZM01000380">
    <property type="protein sequence ID" value="KAF4034192.1"/>
    <property type="molecule type" value="Genomic_DNA"/>
</dbReference>